<keyword evidence="1" id="KW-0479">Metal-binding</keyword>
<evidence type="ECO:0000256" key="2">
    <source>
        <dbReference type="ARBA" id="ARBA00023008"/>
    </source>
</evidence>
<dbReference type="InterPro" id="IPR000923">
    <property type="entry name" value="BlueCu_1"/>
</dbReference>
<evidence type="ECO:0000313" key="7">
    <source>
        <dbReference type="Proteomes" id="UP001597073"/>
    </source>
</evidence>
<dbReference type="Proteomes" id="UP001597073">
    <property type="component" value="Unassembled WGS sequence"/>
</dbReference>
<dbReference type="SUPFAM" id="SSF49503">
    <property type="entry name" value="Cupredoxins"/>
    <property type="match status" value="1"/>
</dbReference>
<dbReference type="Gene3D" id="2.60.40.420">
    <property type="entry name" value="Cupredoxins - blue copper proteins"/>
    <property type="match status" value="1"/>
</dbReference>
<dbReference type="RefSeq" id="WP_377139006.1">
    <property type="nucleotide sequence ID" value="NZ_JBHTIA010000003.1"/>
</dbReference>
<proteinExistence type="predicted"/>
<organism evidence="6 7">
    <name type="scientific">Mucilaginibacter lutimaris</name>
    <dbReference type="NCBI Taxonomy" id="931629"/>
    <lineage>
        <taxon>Bacteria</taxon>
        <taxon>Pseudomonadati</taxon>
        <taxon>Bacteroidota</taxon>
        <taxon>Sphingobacteriia</taxon>
        <taxon>Sphingobacteriales</taxon>
        <taxon>Sphingobacteriaceae</taxon>
        <taxon>Mucilaginibacter</taxon>
    </lineage>
</organism>
<feature type="chain" id="PRO_5045850767" evidence="4">
    <location>
        <begin position="22"/>
        <end position="131"/>
    </location>
</feature>
<dbReference type="PANTHER" id="PTHR36507">
    <property type="entry name" value="BLL1555 PROTEIN"/>
    <property type="match status" value="1"/>
</dbReference>
<comment type="caution">
    <text evidence="6">The sequence shown here is derived from an EMBL/GenBank/DDBJ whole genome shotgun (WGS) entry which is preliminary data.</text>
</comment>
<reference evidence="7" key="1">
    <citation type="journal article" date="2019" name="Int. J. Syst. Evol. Microbiol.">
        <title>The Global Catalogue of Microorganisms (GCM) 10K type strain sequencing project: providing services to taxonomists for standard genome sequencing and annotation.</title>
        <authorList>
            <consortium name="The Broad Institute Genomics Platform"/>
            <consortium name="The Broad Institute Genome Sequencing Center for Infectious Disease"/>
            <person name="Wu L."/>
            <person name="Ma J."/>
        </authorList>
    </citation>
    <scope>NUCLEOTIDE SEQUENCE [LARGE SCALE GENOMIC DNA]</scope>
    <source>
        <strain evidence="7">CCUG 60742</strain>
    </source>
</reference>
<feature type="signal peptide" evidence="4">
    <location>
        <begin position="1"/>
        <end position="21"/>
    </location>
</feature>
<dbReference type="Pfam" id="PF00127">
    <property type="entry name" value="Copper-bind"/>
    <property type="match status" value="1"/>
</dbReference>
<sequence length="131" mass="13335">MKKYILGISFMVAVIVMGIAACSKSGSDPAPSTPNTPTNPNNPSNPATGGASVTISGFAFSPASVTIKAGEAVKWTNSDAAPHTATDVNGSFDSGTLNQSATYSHIFATAGTYTYKCIIHSTMATATVVVQ</sequence>
<dbReference type="PANTHER" id="PTHR36507:SF1">
    <property type="entry name" value="BLL1555 PROTEIN"/>
    <property type="match status" value="1"/>
</dbReference>
<evidence type="ECO:0000256" key="1">
    <source>
        <dbReference type="ARBA" id="ARBA00022723"/>
    </source>
</evidence>
<keyword evidence="4" id="KW-0732">Signal</keyword>
<dbReference type="InterPro" id="IPR008972">
    <property type="entry name" value="Cupredoxin"/>
</dbReference>
<evidence type="ECO:0000256" key="4">
    <source>
        <dbReference type="SAM" id="SignalP"/>
    </source>
</evidence>
<dbReference type="EMBL" id="JBHTIA010000003">
    <property type="protein sequence ID" value="MFD0764111.1"/>
    <property type="molecule type" value="Genomic_DNA"/>
</dbReference>
<gene>
    <name evidence="6" type="ORF">ACFQZI_04565</name>
</gene>
<keyword evidence="7" id="KW-1185">Reference proteome</keyword>
<feature type="domain" description="Blue (type 1) copper" evidence="5">
    <location>
        <begin position="52"/>
        <end position="130"/>
    </location>
</feature>
<feature type="compositionally biased region" description="Low complexity" evidence="3">
    <location>
        <begin position="29"/>
        <end position="48"/>
    </location>
</feature>
<evidence type="ECO:0000259" key="5">
    <source>
        <dbReference type="Pfam" id="PF00127"/>
    </source>
</evidence>
<name>A0ABW2ZD51_9SPHI</name>
<protein>
    <submittedName>
        <fullName evidence="6">Plastocyanin/azurin family copper-binding protein</fullName>
    </submittedName>
</protein>
<evidence type="ECO:0000256" key="3">
    <source>
        <dbReference type="SAM" id="MobiDB-lite"/>
    </source>
</evidence>
<dbReference type="InterPro" id="IPR052721">
    <property type="entry name" value="ET_Amicyanin"/>
</dbReference>
<evidence type="ECO:0000313" key="6">
    <source>
        <dbReference type="EMBL" id="MFD0764111.1"/>
    </source>
</evidence>
<feature type="region of interest" description="Disordered" evidence="3">
    <location>
        <begin position="26"/>
        <end position="50"/>
    </location>
</feature>
<accession>A0ABW2ZD51</accession>
<keyword evidence="2" id="KW-0186">Copper</keyword>
<dbReference type="PROSITE" id="PS51257">
    <property type="entry name" value="PROKAR_LIPOPROTEIN"/>
    <property type="match status" value="1"/>
</dbReference>